<keyword evidence="2" id="KW-1185">Reference proteome</keyword>
<proteinExistence type="predicted"/>
<dbReference type="AlphaFoldDB" id="E2ADI4"/>
<dbReference type="Proteomes" id="UP000000311">
    <property type="component" value="Unassembled WGS sequence"/>
</dbReference>
<reference evidence="1 2" key="1">
    <citation type="journal article" date="2010" name="Science">
        <title>Genomic comparison of the ants Camponotus floridanus and Harpegnathos saltator.</title>
        <authorList>
            <person name="Bonasio R."/>
            <person name="Zhang G."/>
            <person name="Ye C."/>
            <person name="Mutti N.S."/>
            <person name="Fang X."/>
            <person name="Qin N."/>
            <person name="Donahue G."/>
            <person name="Yang P."/>
            <person name="Li Q."/>
            <person name="Li C."/>
            <person name="Zhang P."/>
            <person name="Huang Z."/>
            <person name="Berger S.L."/>
            <person name="Reinberg D."/>
            <person name="Wang J."/>
            <person name="Liebig J."/>
        </authorList>
    </citation>
    <scope>NUCLEOTIDE SEQUENCE [LARGE SCALE GENOMIC DNA]</scope>
    <source>
        <strain evidence="2">C129</strain>
    </source>
</reference>
<name>E2ADI4_CAMFO</name>
<sequence>MAPYLVPEVINHSPAILPLGVFLHHNIADRRTVNITWSAHHREESYPLLPKRRNHGIAGSPSKKIQIQICRELRMRRSTVVSKYRKGNRLPVGLLFQACRSDVHSFSTHSTIRGGASRRRRFFPNVQVRREWDLRNNKSRMRCLVTLRTKCKLIGLMKTCSKFRNDQETEILTLLSGLYPRRNFTR</sequence>
<gene>
    <name evidence="1" type="ORF">EAG_06385</name>
</gene>
<organism evidence="2">
    <name type="scientific">Camponotus floridanus</name>
    <name type="common">Florida carpenter ant</name>
    <dbReference type="NCBI Taxonomy" id="104421"/>
    <lineage>
        <taxon>Eukaryota</taxon>
        <taxon>Metazoa</taxon>
        <taxon>Ecdysozoa</taxon>
        <taxon>Arthropoda</taxon>
        <taxon>Hexapoda</taxon>
        <taxon>Insecta</taxon>
        <taxon>Pterygota</taxon>
        <taxon>Neoptera</taxon>
        <taxon>Endopterygota</taxon>
        <taxon>Hymenoptera</taxon>
        <taxon>Apocrita</taxon>
        <taxon>Aculeata</taxon>
        <taxon>Formicoidea</taxon>
        <taxon>Formicidae</taxon>
        <taxon>Formicinae</taxon>
        <taxon>Camponotus</taxon>
    </lineage>
</organism>
<dbReference type="EMBL" id="GL438756">
    <property type="protein sequence ID" value="EFN68505.1"/>
    <property type="molecule type" value="Genomic_DNA"/>
</dbReference>
<dbReference type="InParanoid" id="E2ADI4"/>
<evidence type="ECO:0000313" key="2">
    <source>
        <dbReference type="Proteomes" id="UP000000311"/>
    </source>
</evidence>
<evidence type="ECO:0000313" key="1">
    <source>
        <dbReference type="EMBL" id="EFN68505.1"/>
    </source>
</evidence>
<accession>E2ADI4</accession>
<protein>
    <submittedName>
        <fullName evidence="1">Uncharacterized protein</fullName>
    </submittedName>
</protein>